<dbReference type="Gene3D" id="3.30.1370.10">
    <property type="entry name" value="K Homology domain, type 1"/>
    <property type="match status" value="1"/>
</dbReference>
<dbReference type="InParanoid" id="A2E7L6"/>
<keyword evidence="5" id="KW-0747">Spliceosome</keyword>
<evidence type="ECO:0000256" key="5">
    <source>
        <dbReference type="RuleBase" id="RU367126"/>
    </source>
</evidence>
<evidence type="ECO:0000256" key="6">
    <source>
        <dbReference type="SAM" id="Coils"/>
    </source>
</evidence>
<feature type="domain" description="K Homology" evidence="7">
    <location>
        <begin position="122"/>
        <end position="209"/>
    </location>
</feature>
<dbReference type="EMBL" id="DS113321">
    <property type="protein sequence ID" value="EAY11301.1"/>
    <property type="molecule type" value="Genomic_DNA"/>
</dbReference>
<dbReference type="Gene3D" id="6.10.140.1790">
    <property type="match status" value="1"/>
</dbReference>
<keyword evidence="4" id="KW-0694">RNA-binding</keyword>
<dbReference type="InterPro" id="IPR036612">
    <property type="entry name" value="KH_dom_type_1_sf"/>
</dbReference>
<dbReference type="STRING" id="5722.A2E7L6"/>
<comment type="function">
    <text evidence="5">Necessary for the splicing of pre-mRNA. Has a role in the recognition of the branch site (5'-UACUAAC-3'), the pyrimidine tract and the 3'-splice site at the 3'-end of introns.</text>
</comment>
<dbReference type="VEuPathDB" id="TrichDB:TVAGG3_0598020"/>
<dbReference type="InterPro" id="IPR004087">
    <property type="entry name" value="KH_dom"/>
</dbReference>
<dbReference type="GO" id="GO:0005634">
    <property type="term" value="C:nucleus"/>
    <property type="evidence" value="ECO:0000318"/>
    <property type="project" value="GO_Central"/>
</dbReference>
<comment type="similarity">
    <text evidence="5">Belongs to the BBP/SF1 family.</text>
</comment>
<dbReference type="InterPro" id="IPR047086">
    <property type="entry name" value="SF1-HH_sf"/>
</dbReference>
<dbReference type="GO" id="GO:0005681">
    <property type="term" value="C:spliceosomal complex"/>
    <property type="evidence" value="ECO:0007669"/>
    <property type="project" value="UniProtKB-KW"/>
</dbReference>
<dbReference type="GO" id="GO:0045292">
    <property type="term" value="P:mRNA cis splicing, via spliceosome"/>
    <property type="evidence" value="ECO:0000318"/>
    <property type="project" value="GO_Central"/>
</dbReference>
<keyword evidence="2 5" id="KW-0863">Zinc-finger</keyword>
<dbReference type="OrthoDB" id="6777263at2759"/>
<dbReference type="GO" id="GO:0003729">
    <property type="term" value="F:mRNA binding"/>
    <property type="evidence" value="ECO:0000318"/>
    <property type="project" value="GO_Central"/>
</dbReference>
<dbReference type="Pfam" id="PF22675">
    <property type="entry name" value="KH-I_KHDC4-BBP"/>
    <property type="match status" value="1"/>
</dbReference>
<keyword evidence="5" id="KW-0539">Nucleus</keyword>
<dbReference type="KEGG" id="tva:4769257"/>
<dbReference type="InterPro" id="IPR032570">
    <property type="entry name" value="SF1-HH"/>
</dbReference>
<dbReference type="InterPro" id="IPR045071">
    <property type="entry name" value="BBP-like"/>
</dbReference>
<evidence type="ECO:0000256" key="2">
    <source>
        <dbReference type="ARBA" id="ARBA00022771"/>
    </source>
</evidence>
<evidence type="ECO:0000256" key="1">
    <source>
        <dbReference type="ARBA" id="ARBA00022723"/>
    </source>
</evidence>
<organism evidence="8 9">
    <name type="scientific">Trichomonas vaginalis (strain ATCC PRA-98 / G3)</name>
    <dbReference type="NCBI Taxonomy" id="412133"/>
    <lineage>
        <taxon>Eukaryota</taxon>
        <taxon>Metamonada</taxon>
        <taxon>Parabasalia</taxon>
        <taxon>Trichomonadida</taxon>
        <taxon>Trichomonadidae</taxon>
        <taxon>Trichomonas</taxon>
    </lineage>
</organism>
<keyword evidence="5" id="KW-0507">mRNA processing</keyword>
<reference evidence="8" key="2">
    <citation type="journal article" date="2007" name="Science">
        <title>Draft genome sequence of the sexually transmitted pathogen Trichomonas vaginalis.</title>
        <authorList>
            <person name="Carlton J.M."/>
            <person name="Hirt R.P."/>
            <person name="Silva J.C."/>
            <person name="Delcher A.L."/>
            <person name="Schatz M."/>
            <person name="Zhao Q."/>
            <person name="Wortman J.R."/>
            <person name="Bidwell S.L."/>
            <person name="Alsmark U.C.M."/>
            <person name="Besteiro S."/>
            <person name="Sicheritz-Ponten T."/>
            <person name="Noel C.J."/>
            <person name="Dacks J.B."/>
            <person name="Foster P.G."/>
            <person name="Simillion C."/>
            <person name="Van de Peer Y."/>
            <person name="Miranda-Saavedra D."/>
            <person name="Barton G.J."/>
            <person name="Westrop G.D."/>
            <person name="Mueller S."/>
            <person name="Dessi D."/>
            <person name="Fiori P.L."/>
            <person name="Ren Q."/>
            <person name="Paulsen I."/>
            <person name="Zhang H."/>
            <person name="Bastida-Corcuera F.D."/>
            <person name="Simoes-Barbosa A."/>
            <person name="Brown M.T."/>
            <person name="Hayes R.D."/>
            <person name="Mukherjee M."/>
            <person name="Okumura C.Y."/>
            <person name="Schneider R."/>
            <person name="Smith A.J."/>
            <person name="Vanacova S."/>
            <person name="Villalvazo M."/>
            <person name="Haas B.J."/>
            <person name="Pertea M."/>
            <person name="Feldblyum T.V."/>
            <person name="Utterback T.R."/>
            <person name="Shu C.L."/>
            <person name="Osoegawa K."/>
            <person name="de Jong P.J."/>
            <person name="Hrdy I."/>
            <person name="Horvathova L."/>
            <person name="Zubacova Z."/>
            <person name="Dolezal P."/>
            <person name="Malik S.B."/>
            <person name="Logsdon J.M. Jr."/>
            <person name="Henze K."/>
            <person name="Gupta A."/>
            <person name="Wang C.C."/>
            <person name="Dunne R.L."/>
            <person name="Upcroft J.A."/>
            <person name="Upcroft P."/>
            <person name="White O."/>
            <person name="Salzberg S.L."/>
            <person name="Tang P."/>
            <person name="Chiu C.-H."/>
            <person name="Lee Y.-S."/>
            <person name="Embley T.M."/>
            <person name="Coombs G.H."/>
            <person name="Mottram J.C."/>
            <person name="Tachezy J."/>
            <person name="Fraser-Liggett C.M."/>
            <person name="Johnson P.J."/>
        </authorList>
    </citation>
    <scope>NUCLEOTIDE SEQUENCE [LARGE SCALE GENOMIC DNA]</scope>
    <source>
        <strain evidence="8">G3</strain>
    </source>
</reference>
<keyword evidence="5" id="KW-0508">mRNA splicing</keyword>
<dbReference type="AlphaFoldDB" id="A2E7L6"/>
<protein>
    <recommendedName>
        <fullName evidence="5">Branchpoint-bridging protein</fullName>
    </recommendedName>
</protein>
<reference evidence="8" key="1">
    <citation type="submission" date="2006-10" db="EMBL/GenBank/DDBJ databases">
        <authorList>
            <person name="Amadeo P."/>
            <person name="Zhao Q."/>
            <person name="Wortman J."/>
            <person name="Fraser-Liggett C."/>
            <person name="Carlton J."/>
        </authorList>
    </citation>
    <scope>NUCLEOTIDE SEQUENCE</scope>
    <source>
        <strain evidence="8">G3</strain>
    </source>
</reference>
<dbReference type="RefSeq" id="XP_001323524.1">
    <property type="nucleotide sequence ID" value="XM_001323489.1"/>
</dbReference>
<dbReference type="PANTHER" id="PTHR11208">
    <property type="entry name" value="RNA-BINDING PROTEIN RELATED"/>
    <property type="match status" value="1"/>
</dbReference>
<dbReference type="Proteomes" id="UP000001542">
    <property type="component" value="Unassembled WGS sequence"/>
</dbReference>
<evidence type="ECO:0000259" key="7">
    <source>
        <dbReference type="SMART" id="SM00322"/>
    </source>
</evidence>
<feature type="coiled-coil region" evidence="6">
    <location>
        <begin position="259"/>
        <end position="286"/>
    </location>
</feature>
<gene>
    <name evidence="8" type="ORF">TVAG_343950</name>
</gene>
<evidence type="ECO:0000256" key="3">
    <source>
        <dbReference type="ARBA" id="ARBA00022833"/>
    </source>
</evidence>
<evidence type="ECO:0000313" key="9">
    <source>
        <dbReference type="Proteomes" id="UP000001542"/>
    </source>
</evidence>
<sequence>MAEKTHSKWSLIGNSTNIPNYPTVLPPGMDSVTLQSVLLRAQFEEIQFKLAHLKTEAPRVIQFDEVLSKKNTLVYDQNGYRKDPTQVRARDSLFQERKEVIHAIDSIYPLFRVPGSIRISYKKCTRKFYLPTPNCIGLILGPRGESLKELESRYKVKISIRGQGSTPDSRTTGEVCIPRSPDEPLHALIEADTDSAIDNCISELEMIIMPKPDQENELKKKQLYQLAVYNGVVSADSAFEKKEENENPPWYDPALNLDNSEVRNAVDNFVNDLETKEDETIELEKQKKLEKYKPFMINLRECDISMILPERAPPGFE</sequence>
<dbReference type="OMA" id="QKMNEHQ"/>
<comment type="subcellular location">
    <subcellularLocation>
        <location evidence="5">Nucleus</location>
    </subcellularLocation>
</comment>
<name>A2E7L6_TRIV3</name>
<keyword evidence="9" id="KW-1185">Reference proteome</keyword>
<keyword evidence="6" id="KW-0175">Coiled coil</keyword>
<dbReference type="SUPFAM" id="SSF54791">
    <property type="entry name" value="Eukaryotic type KH-domain (KH-domain type I)"/>
    <property type="match status" value="1"/>
</dbReference>
<dbReference type="SMART" id="SM00322">
    <property type="entry name" value="KH"/>
    <property type="match status" value="1"/>
</dbReference>
<evidence type="ECO:0000256" key="4">
    <source>
        <dbReference type="ARBA" id="ARBA00022884"/>
    </source>
</evidence>
<dbReference type="GO" id="GO:0008270">
    <property type="term" value="F:zinc ion binding"/>
    <property type="evidence" value="ECO:0007669"/>
    <property type="project" value="UniProtKB-UniRule"/>
</dbReference>
<proteinExistence type="inferred from homology"/>
<dbReference type="eggNOG" id="KOG0119">
    <property type="taxonomic scope" value="Eukaryota"/>
</dbReference>
<dbReference type="InterPro" id="IPR055256">
    <property type="entry name" value="KH_1_KHDC4/BBP-like"/>
</dbReference>
<dbReference type="GO" id="GO:0045131">
    <property type="term" value="F:pre-mRNA branch point binding"/>
    <property type="evidence" value="ECO:0007669"/>
    <property type="project" value="UniProtKB-UniRule"/>
</dbReference>
<accession>A2E7L6</accession>
<keyword evidence="3 5" id="KW-0862">Zinc</keyword>
<evidence type="ECO:0000313" key="8">
    <source>
        <dbReference type="EMBL" id="EAY11301.1"/>
    </source>
</evidence>
<keyword evidence="1 5" id="KW-0479">Metal-binding</keyword>
<dbReference type="PANTHER" id="PTHR11208:SF45">
    <property type="entry name" value="SPLICING FACTOR 1"/>
    <property type="match status" value="1"/>
</dbReference>
<dbReference type="VEuPathDB" id="TrichDB:TVAG_343950"/>
<dbReference type="Pfam" id="PF16275">
    <property type="entry name" value="SF1-HH"/>
    <property type="match status" value="1"/>
</dbReference>